<reference evidence="3" key="2">
    <citation type="submission" date="2019-09" db="UniProtKB">
        <authorList>
            <consortium name="WormBaseParasite"/>
        </authorList>
    </citation>
    <scope>IDENTIFICATION</scope>
</reference>
<dbReference type="OrthoDB" id="410104at2759"/>
<gene>
    <name evidence="1" type="ORF">HPBE_LOCUS13369</name>
</gene>
<evidence type="ECO:0000313" key="3">
    <source>
        <dbReference type="WBParaSite" id="HPBE_0001336801-mRNA-1"/>
    </source>
</evidence>
<accession>A0A183FXR7</accession>
<name>A0A183FXR7_HELPZ</name>
<proteinExistence type="predicted"/>
<dbReference type="AlphaFoldDB" id="A0A183FXR7"/>
<keyword evidence="2" id="KW-1185">Reference proteome</keyword>
<dbReference type="Proteomes" id="UP000050761">
    <property type="component" value="Unassembled WGS sequence"/>
</dbReference>
<dbReference type="WBParaSite" id="HPBE_0001336801-mRNA-1">
    <property type="protein sequence ID" value="HPBE_0001336801-mRNA-1"/>
    <property type="gene ID" value="HPBE_0001336801"/>
</dbReference>
<organism evidence="2 3">
    <name type="scientific">Heligmosomoides polygyrus</name>
    <name type="common">Parasitic roundworm</name>
    <dbReference type="NCBI Taxonomy" id="6339"/>
    <lineage>
        <taxon>Eukaryota</taxon>
        <taxon>Metazoa</taxon>
        <taxon>Ecdysozoa</taxon>
        <taxon>Nematoda</taxon>
        <taxon>Chromadorea</taxon>
        <taxon>Rhabditida</taxon>
        <taxon>Rhabditina</taxon>
        <taxon>Rhabditomorpha</taxon>
        <taxon>Strongyloidea</taxon>
        <taxon>Heligmosomidae</taxon>
        <taxon>Heligmosomoides</taxon>
    </lineage>
</organism>
<evidence type="ECO:0000313" key="1">
    <source>
        <dbReference type="EMBL" id="VDO95879.1"/>
    </source>
</evidence>
<evidence type="ECO:0000313" key="2">
    <source>
        <dbReference type="Proteomes" id="UP000050761"/>
    </source>
</evidence>
<dbReference type="Gene3D" id="3.60.10.10">
    <property type="entry name" value="Endonuclease/exonuclease/phosphatase"/>
    <property type="match status" value="1"/>
</dbReference>
<sequence>MFLETCDSRGVGGVGVLVNTHLAMNIDSYESLTSRIGRLRLKRCGSVPALTVFVAYAPAFDYDDEDVEAFYDELGKFYKEDHAFYKVIVVDFNSKIGRRRSPEEIYIQPTVWSGTCKAEDCLSSSC</sequence>
<accession>A0A3P7ZYQ2</accession>
<dbReference type="InterPro" id="IPR036691">
    <property type="entry name" value="Endo/exonu/phosph_ase_sf"/>
</dbReference>
<protein>
    <submittedName>
        <fullName evidence="3">Craniofacial development protein 2-like</fullName>
    </submittedName>
</protein>
<dbReference type="EMBL" id="UZAH01027886">
    <property type="protein sequence ID" value="VDO95879.1"/>
    <property type="molecule type" value="Genomic_DNA"/>
</dbReference>
<reference evidence="1 2" key="1">
    <citation type="submission" date="2018-11" db="EMBL/GenBank/DDBJ databases">
        <authorList>
            <consortium name="Pathogen Informatics"/>
        </authorList>
    </citation>
    <scope>NUCLEOTIDE SEQUENCE [LARGE SCALE GENOMIC DNA]</scope>
</reference>